<organism evidence="2 3">
    <name type="scientific">Sphingomonas tabacisoli</name>
    <dbReference type="NCBI Taxonomy" id="2249466"/>
    <lineage>
        <taxon>Bacteria</taxon>
        <taxon>Pseudomonadati</taxon>
        <taxon>Pseudomonadota</taxon>
        <taxon>Alphaproteobacteria</taxon>
        <taxon>Sphingomonadales</taxon>
        <taxon>Sphingomonadaceae</taxon>
        <taxon>Sphingomonas</taxon>
    </lineage>
</organism>
<keyword evidence="1" id="KW-0812">Transmembrane</keyword>
<dbReference type="EMBL" id="JBHUDY010000001">
    <property type="protein sequence ID" value="MFD1610184.1"/>
    <property type="molecule type" value="Genomic_DNA"/>
</dbReference>
<feature type="transmembrane region" description="Helical" evidence="1">
    <location>
        <begin position="43"/>
        <end position="64"/>
    </location>
</feature>
<proteinExistence type="predicted"/>
<sequence>MTNPDDLARTRFFILSLLRLSGAVLVMFGLVIAAGRFESIPKVAGTAMVLIGALDFALVPRLLARRWRTPK</sequence>
<comment type="caution">
    <text evidence="2">The sequence shown here is derived from an EMBL/GenBank/DDBJ whole genome shotgun (WGS) entry which is preliminary data.</text>
</comment>
<dbReference type="Proteomes" id="UP001597115">
    <property type="component" value="Unassembled WGS sequence"/>
</dbReference>
<evidence type="ECO:0000256" key="1">
    <source>
        <dbReference type="SAM" id="Phobius"/>
    </source>
</evidence>
<feature type="transmembrane region" description="Helical" evidence="1">
    <location>
        <begin position="12"/>
        <end position="37"/>
    </location>
</feature>
<keyword evidence="1" id="KW-1133">Transmembrane helix</keyword>
<reference evidence="3" key="1">
    <citation type="journal article" date="2019" name="Int. J. Syst. Evol. Microbiol.">
        <title>The Global Catalogue of Microorganisms (GCM) 10K type strain sequencing project: providing services to taxonomists for standard genome sequencing and annotation.</title>
        <authorList>
            <consortium name="The Broad Institute Genomics Platform"/>
            <consortium name="The Broad Institute Genome Sequencing Center for Infectious Disease"/>
            <person name="Wu L."/>
            <person name="Ma J."/>
        </authorList>
    </citation>
    <scope>NUCLEOTIDE SEQUENCE [LARGE SCALE GENOMIC DNA]</scope>
    <source>
        <strain evidence="3">CGMCC 1.16275</strain>
    </source>
</reference>
<name>A0ABW4HX41_9SPHN</name>
<keyword evidence="3" id="KW-1185">Reference proteome</keyword>
<keyword evidence="1" id="KW-0472">Membrane</keyword>
<gene>
    <name evidence="2" type="ORF">ACFSCW_00055</name>
</gene>
<protein>
    <submittedName>
        <fullName evidence="2">Uncharacterized protein</fullName>
    </submittedName>
</protein>
<accession>A0ABW4HX41</accession>
<evidence type="ECO:0000313" key="2">
    <source>
        <dbReference type="EMBL" id="MFD1610184.1"/>
    </source>
</evidence>
<dbReference type="RefSeq" id="WP_380885627.1">
    <property type="nucleotide sequence ID" value="NZ_JBHUDY010000001.1"/>
</dbReference>
<evidence type="ECO:0000313" key="3">
    <source>
        <dbReference type="Proteomes" id="UP001597115"/>
    </source>
</evidence>